<keyword evidence="3" id="KW-1185">Reference proteome</keyword>
<sequence>RSHLLVIYLLWAANSYVWVWQNGLGGWHRLGVGAECGISEVAVSLHIGERLPHHLALREEALISHQQEQLTGRTYIMSVQRVKMIVSEENTQFVFLHYRGQFSQAMVCQLGCRSLQELLGSKG</sequence>
<comment type="caution">
    <text evidence="2">The sequence shown here is derived from an EMBL/GenBank/DDBJ whole genome shotgun (WGS) entry which is preliminary data.</text>
</comment>
<organism evidence="2 3">
    <name type="scientific">Elysia chlorotica</name>
    <name type="common">Eastern emerald elysia</name>
    <name type="synonym">Sea slug</name>
    <dbReference type="NCBI Taxonomy" id="188477"/>
    <lineage>
        <taxon>Eukaryota</taxon>
        <taxon>Metazoa</taxon>
        <taxon>Spiralia</taxon>
        <taxon>Lophotrochozoa</taxon>
        <taxon>Mollusca</taxon>
        <taxon>Gastropoda</taxon>
        <taxon>Heterobranchia</taxon>
        <taxon>Euthyneura</taxon>
        <taxon>Panpulmonata</taxon>
        <taxon>Sacoglossa</taxon>
        <taxon>Placobranchoidea</taxon>
        <taxon>Plakobranchidae</taxon>
        <taxon>Elysia</taxon>
    </lineage>
</organism>
<evidence type="ECO:0000256" key="1">
    <source>
        <dbReference type="SAM" id="SignalP"/>
    </source>
</evidence>
<accession>A0A3S1BSQ0</accession>
<dbReference type="AlphaFoldDB" id="A0A3S1BSQ0"/>
<dbReference type="Proteomes" id="UP000271974">
    <property type="component" value="Unassembled WGS sequence"/>
</dbReference>
<gene>
    <name evidence="2" type="ORF">EGW08_001627</name>
</gene>
<feature type="chain" id="PRO_5018778222" evidence="1">
    <location>
        <begin position="20"/>
        <end position="123"/>
    </location>
</feature>
<feature type="non-terminal residue" evidence="2">
    <location>
        <position position="1"/>
    </location>
</feature>
<reference evidence="2 3" key="1">
    <citation type="submission" date="2019-01" db="EMBL/GenBank/DDBJ databases">
        <title>A draft genome assembly of the solar-powered sea slug Elysia chlorotica.</title>
        <authorList>
            <person name="Cai H."/>
            <person name="Li Q."/>
            <person name="Fang X."/>
            <person name="Li J."/>
            <person name="Curtis N.E."/>
            <person name="Altenburger A."/>
            <person name="Shibata T."/>
            <person name="Feng M."/>
            <person name="Maeda T."/>
            <person name="Schwartz J.A."/>
            <person name="Shigenobu S."/>
            <person name="Lundholm N."/>
            <person name="Nishiyama T."/>
            <person name="Yang H."/>
            <person name="Hasebe M."/>
            <person name="Li S."/>
            <person name="Pierce S.K."/>
            <person name="Wang J."/>
        </authorList>
    </citation>
    <scope>NUCLEOTIDE SEQUENCE [LARGE SCALE GENOMIC DNA]</scope>
    <source>
        <strain evidence="2">EC2010</strain>
        <tissue evidence="2">Whole organism of an adult</tissue>
    </source>
</reference>
<keyword evidence="1" id="KW-0732">Signal</keyword>
<name>A0A3S1BSQ0_ELYCH</name>
<feature type="signal peptide" evidence="1">
    <location>
        <begin position="1"/>
        <end position="19"/>
    </location>
</feature>
<dbReference type="EMBL" id="RQTK01000028">
    <property type="protein sequence ID" value="RUS90630.1"/>
    <property type="molecule type" value="Genomic_DNA"/>
</dbReference>
<proteinExistence type="predicted"/>
<evidence type="ECO:0000313" key="3">
    <source>
        <dbReference type="Proteomes" id="UP000271974"/>
    </source>
</evidence>
<protein>
    <submittedName>
        <fullName evidence="2">Uncharacterized protein</fullName>
    </submittedName>
</protein>
<evidence type="ECO:0000313" key="2">
    <source>
        <dbReference type="EMBL" id="RUS90630.1"/>
    </source>
</evidence>